<proteinExistence type="inferred from homology"/>
<dbReference type="Pfam" id="PF02583">
    <property type="entry name" value="Trns_repr_metal"/>
    <property type="match status" value="1"/>
</dbReference>
<dbReference type="GO" id="GO:0003677">
    <property type="term" value="F:DNA binding"/>
    <property type="evidence" value="ECO:0007669"/>
    <property type="project" value="InterPro"/>
</dbReference>
<sequence length="88" mass="10031">MQPTAEQQDKMLKRLARVEGQLRGVQKLIREQADCEKVMQQLTASRKALDKAFFEMMACVIEGNALEDSGADAQERMAEIRRLLTKYA</sequence>
<evidence type="ECO:0000256" key="1">
    <source>
        <dbReference type="ARBA" id="ARBA00005260"/>
    </source>
</evidence>
<dbReference type="eggNOG" id="COG1937">
    <property type="taxonomic scope" value="Bacteria"/>
</dbReference>
<dbReference type="OrthoDB" id="9806052at2"/>
<organism evidence="2 3">
    <name type="scientific">Gallaecimonas xiamenensis 3-C-1</name>
    <dbReference type="NCBI Taxonomy" id="745411"/>
    <lineage>
        <taxon>Bacteria</taxon>
        <taxon>Pseudomonadati</taxon>
        <taxon>Pseudomonadota</taxon>
        <taxon>Gammaproteobacteria</taxon>
        <taxon>Enterobacterales</taxon>
        <taxon>Gallaecimonadaceae</taxon>
        <taxon>Gallaecimonas</taxon>
    </lineage>
</organism>
<evidence type="ECO:0000313" key="2">
    <source>
        <dbReference type="EMBL" id="EKE76134.1"/>
    </source>
</evidence>
<evidence type="ECO:0008006" key="4">
    <source>
        <dbReference type="Google" id="ProtNLM"/>
    </source>
</evidence>
<dbReference type="AlphaFoldDB" id="K2K0A5"/>
<dbReference type="InterPro" id="IPR038390">
    <property type="entry name" value="Metal_Tscrpt_repr_sf"/>
</dbReference>
<keyword evidence="3" id="KW-1185">Reference proteome</keyword>
<dbReference type="PANTHER" id="PTHR33677">
    <property type="entry name" value="TRANSCRIPTIONAL REPRESSOR FRMR-RELATED"/>
    <property type="match status" value="1"/>
</dbReference>
<dbReference type="RefSeq" id="WP_008483205.1">
    <property type="nucleotide sequence ID" value="NZ_AMRI01000005.1"/>
</dbReference>
<evidence type="ECO:0000313" key="3">
    <source>
        <dbReference type="Proteomes" id="UP000006755"/>
    </source>
</evidence>
<dbReference type="STRING" id="745411.B3C1_04480"/>
<dbReference type="GO" id="GO:0045892">
    <property type="term" value="P:negative regulation of DNA-templated transcription"/>
    <property type="evidence" value="ECO:0007669"/>
    <property type="project" value="UniProtKB-ARBA"/>
</dbReference>
<dbReference type="PATRIC" id="fig|745411.4.peg.885"/>
<protein>
    <recommendedName>
        <fullName evidence="4">Transcriptional regulator</fullName>
    </recommendedName>
</protein>
<comment type="similarity">
    <text evidence="1">Belongs to the FrmR/RcnR family.</text>
</comment>
<accession>K2K0A5</accession>
<name>K2K0A5_9GAMM</name>
<dbReference type="EMBL" id="AMRI01000005">
    <property type="protein sequence ID" value="EKE76134.1"/>
    <property type="molecule type" value="Genomic_DNA"/>
</dbReference>
<comment type="caution">
    <text evidence="2">The sequence shown here is derived from an EMBL/GenBank/DDBJ whole genome shotgun (WGS) entry which is preliminary data.</text>
</comment>
<reference evidence="2 3" key="1">
    <citation type="journal article" date="2012" name="J. Bacteriol.">
        <title>Genome Sequence of Gallaecimonas xiamenensis Type Strain 3-C-1.</title>
        <authorList>
            <person name="Lai Q."/>
            <person name="Wang L."/>
            <person name="Wang W."/>
            <person name="Shao Z."/>
        </authorList>
    </citation>
    <scope>NUCLEOTIDE SEQUENCE [LARGE SCALE GENOMIC DNA]</scope>
    <source>
        <strain evidence="2 3">3-C-1</strain>
    </source>
</reference>
<dbReference type="Gene3D" id="1.20.58.1000">
    <property type="entry name" value="Metal-sensitive repressor, helix protomer"/>
    <property type="match status" value="1"/>
</dbReference>
<dbReference type="Proteomes" id="UP000006755">
    <property type="component" value="Unassembled WGS sequence"/>
</dbReference>
<dbReference type="GO" id="GO:0046872">
    <property type="term" value="F:metal ion binding"/>
    <property type="evidence" value="ECO:0007669"/>
    <property type="project" value="InterPro"/>
</dbReference>
<gene>
    <name evidence="2" type="ORF">B3C1_04480</name>
</gene>
<dbReference type="PANTHER" id="PTHR33677:SF5">
    <property type="entry name" value="TRANSCRIPTIONAL REPRESSOR FRMR"/>
    <property type="match status" value="1"/>
</dbReference>
<dbReference type="InterPro" id="IPR003735">
    <property type="entry name" value="Metal_Tscrpt_repr"/>
</dbReference>